<organism evidence="2 3">
    <name type="scientific">Larkinella rosea</name>
    <dbReference type="NCBI Taxonomy" id="2025312"/>
    <lineage>
        <taxon>Bacteria</taxon>
        <taxon>Pseudomonadati</taxon>
        <taxon>Bacteroidota</taxon>
        <taxon>Cytophagia</taxon>
        <taxon>Cytophagales</taxon>
        <taxon>Spirosomataceae</taxon>
        <taxon>Larkinella</taxon>
    </lineage>
</organism>
<proteinExistence type="predicted"/>
<protein>
    <recommendedName>
        <fullName evidence="4">T9SS C-terminal target domain-containing protein</fullName>
    </recommendedName>
</protein>
<feature type="signal peptide" evidence="1">
    <location>
        <begin position="1"/>
        <end position="23"/>
    </location>
</feature>
<reference evidence="2 3" key="1">
    <citation type="submission" date="2018-11" db="EMBL/GenBank/DDBJ databases">
        <authorList>
            <person name="Zhou Z."/>
            <person name="Wang G."/>
        </authorList>
    </citation>
    <scope>NUCLEOTIDE SEQUENCE [LARGE SCALE GENOMIC DNA]</scope>
    <source>
        <strain evidence="2 3">KCTC52004</strain>
    </source>
</reference>
<feature type="chain" id="PRO_5018298213" description="T9SS C-terminal target domain-containing protein" evidence="1">
    <location>
        <begin position="24"/>
        <end position="357"/>
    </location>
</feature>
<accession>A0A3P1BLY7</accession>
<keyword evidence="1" id="KW-0732">Signal</keyword>
<name>A0A3P1BLY7_9BACT</name>
<dbReference type="AlphaFoldDB" id="A0A3P1BLY7"/>
<evidence type="ECO:0000313" key="2">
    <source>
        <dbReference type="EMBL" id="RRB02025.1"/>
    </source>
</evidence>
<evidence type="ECO:0000256" key="1">
    <source>
        <dbReference type="SAM" id="SignalP"/>
    </source>
</evidence>
<dbReference type="Proteomes" id="UP000271925">
    <property type="component" value="Unassembled WGS sequence"/>
</dbReference>
<gene>
    <name evidence="2" type="ORF">EHT25_16145</name>
</gene>
<evidence type="ECO:0000313" key="3">
    <source>
        <dbReference type="Proteomes" id="UP000271925"/>
    </source>
</evidence>
<dbReference type="RefSeq" id="WP_124876189.1">
    <property type="nucleotide sequence ID" value="NZ_RQJO01000009.1"/>
</dbReference>
<evidence type="ECO:0008006" key="4">
    <source>
        <dbReference type="Google" id="ProtNLM"/>
    </source>
</evidence>
<dbReference type="EMBL" id="RQJO01000009">
    <property type="protein sequence ID" value="RRB02025.1"/>
    <property type="molecule type" value="Genomic_DNA"/>
</dbReference>
<comment type="caution">
    <text evidence="2">The sequence shown here is derived from an EMBL/GenBank/DDBJ whole genome shotgun (WGS) entry which is preliminary data.</text>
</comment>
<keyword evidence="3" id="KW-1185">Reference proteome</keyword>
<dbReference type="OrthoDB" id="663485at2"/>
<sequence length="357" mass="38674">MKKQLRIVLIFLATLSLSYYSQAQVIDVYATPTDIVSDQNNSVFLGTGHTGVVNVTVGNNNTPPIPAGQMSVVITLNQYVNYVSPASIPGFAVVPGNTSATSVYLINTIPIDENASPIVLSINVVAVQQVANTTITSTASLVEPTDLSENNALNNTSNRETSVGASPLPVTISSFTVKAANKHAVLEWATSSEKNNAFFEVQHSTNARDFDVLGKVAGHGTTFETHQYRFLQEYPDQSTVHYYRLRQVDTDGKYEFSTIRSLTFDGYVGIELKLSTNPVTNGVVKAYVDYGDVNLANQASLNLIDNAGRVVSRQDVLLEKGRNTVQFPGVSLHTGIYVITLQNASLTQPRLVKVAVQ</sequence>